<reference evidence="2 3" key="1">
    <citation type="submission" date="2018-12" db="EMBL/GenBank/DDBJ databases">
        <title>Draft genome sequence of Xylaria grammica IHI A82.</title>
        <authorList>
            <person name="Buettner E."/>
            <person name="Kellner H."/>
        </authorList>
    </citation>
    <scope>NUCLEOTIDE SEQUENCE [LARGE SCALE GENOMIC DNA]</scope>
    <source>
        <strain evidence="2 3">IHI A82</strain>
    </source>
</reference>
<evidence type="ECO:0000313" key="3">
    <source>
        <dbReference type="Proteomes" id="UP000286045"/>
    </source>
</evidence>
<evidence type="ECO:0000313" key="2">
    <source>
        <dbReference type="EMBL" id="RWA12530.1"/>
    </source>
</evidence>
<name>A0A439DDP7_9PEZI</name>
<gene>
    <name evidence="2" type="ORF">EKO27_g2575</name>
</gene>
<keyword evidence="3" id="KW-1185">Reference proteome</keyword>
<dbReference type="PANTHER" id="PTHR33112">
    <property type="entry name" value="DOMAIN PROTEIN, PUTATIVE-RELATED"/>
    <property type="match status" value="1"/>
</dbReference>
<dbReference type="Pfam" id="PF06985">
    <property type="entry name" value="HET"/>
    <property type="match status" value="1"/>
</dbReference>
<dbReference type="Proteomes" id="UP000286045">
    <property type="component" value="Unassembled WGS sequence"/>
</dbReference>
<dbReference type="STRING" id="363999.A0A439DDP7"/>
<organism evidence="2 3">
    <name type="scientific">Xylaria grammica</name>
    <dbReference type="NCBI Taxonomy" id="363999"/>
    <lineage>
        <taxon>Eukaryota</taxon>
        <taxon>Fungi</taxon>
        <taxon>Dikarya</taxon>
        <taxon>Ascomycota</taxon>
        <taxon>Pezizomycotina</taxon>
        <taxon>Sordariomycetes</taxon>
        <taxon>Xylariomycetidae</taxon>
        <taxon>Xylariales</taxon>
        <taxon>Xylariaceae</taxon>
        <taxon>Xylaria</taxon>
    </lineage>
</organism>
<dbReference type="AlphaFoldDB" id="A0A439DDP7"/>
<sequence>MRRINIEKRQYSSISDNTSVDWQPEIILYITSKESHFLRNSVNPQYVKLGHNKVSPRALPATGSNTINPNATNLQIFSTASSSFDWDTARLWKAVCEKEHRFCREKGAGKLPTNFRLVDVELESIIDAHVEPYLPFIALSYVWGVGVLSEMTARHDNLPLLKEPGSLRHLPLTIAHAMDACKRLGERYLWVDRLCIVQDDKKDKYGQIRSLEAIYSRANLVLVAACGDSIHSGLAGIHAEFPRGNYQISTNVLGFTMANKFHSFEKATQSTWNERGWTYQEAVLARRKLYFTPAEVWFECAEGIQRENTFSVDRKSEKPLGNRLRVRSRSEASSADDDFEEYRRHLENYSRRNLTYPSDVYHAFHGIEDTFYSDSGTIFGLPESDFSRALLWYPYDWPALQERQSSDEDVMLPSWSWASLMGHIATCQLYGSREFNALQRGSFYCSLCQWSVRNGDDGQQSIRIINSVNDDKVWSRLDEIWAEQDQTEESLSYFDSFLGEPDYRQFVALAWAKGCIEADVPADLPVLSTDPAISAKDLASRWPTVKSFWAEVQHRTRRTQDPCLPHNLHPGHLFTRTQRSVLRVEHDGYEEHLRGDIYVPNTHFLISHTQGGSGAIGSLLGTVEYRLRSTTPPDRAAEVDFIALAVGSMPVCMWRTAGEESLKKNRFHRDRAEDLLGFAQPGVLVMAVKWDGPIVRRMALGWVTLQGWVESKPSFTTVILA</sequence>
<comment type="caution">
    <text evidence="2">The sequence shown here is derived from an EMBL/GenBank/DDBJ whole genome shotgun (WGS) entry which is preliminary data.</text>
</comment>
<proteinExistence type="predicted"/>
<accession>A0A439DDP7</accession>
<feature type="domain" description="Heterokaryon incompatibility" evidence="1">
    <location>
        <begin position="136"/>
        <end position="281"/>
    </location>
</feature>
<dbReference type="EMBL" id="RYZI01000048">
    <property type="protein sequence ID" value="RWA12530.1"/>
    <property type="molecule type" value="Genomic_DNA"/>
</dbReference>
<protein>
    <recommendedName>
        <fullName evidence="1">Heterokaryon incompatibility domain-containing protein</fullName>
    </recommendedName>
</protein>
<evidence type="ECO:0000259" key="1">
    <source>
        <dbReference type="Pfam" id="PF06985"/>
    </source>
</evidence>
<dbReference type="InterPro" id="IPR010730">
    <property type="entry name" value="HET"/>
</dbReference>
<dbReference type="PANTHER" id="PTHR33112:SF16">
    <property type="entry name" value="HETEROKARYON INCOMPATIBILITY DOMAIN-CONTAINING PROTEIN"/>
    <property type="match status" value="1"/>
</dbReference>